<gene>
    <name evidence="2" type="ORF">MUN68_007400</name>
</gene>
<keyword evidence="1" id="KW-0812">Transmembrane</keyword>
<dbReference type="RefSeq" id="WP_249994538.1">
    <property type="nucleotide sequence ID" value="NZ_CP116221.1"/>
</dbReference>
<feature type="transmembrane region" description="Helical" evidence="1">
    <location>
        <begin position="36"/>
        <end position="57"/>
    </location>
</feature>
<accession>A0ABY7S217</accession>
<name>A0ABY7S217_9FLAO</name>
<proteinExistence type="predicted"/>
<dbReference type="Proteomes" id="UP001202717">
    <property type="component" value="Chromosome"/>
</dbReference>
<keyword evidence="3" id="KW-1185">Reference proteome</keyword>
<keyword evidence="1" id="KW-0472">Membrane</keyword>
<evidence type="ECO:0008006" key="4">
    <source>
        <dbReference type="Google" id="ProtNLM"/>
    </source>
</evidence>
<evidence type="ECO:0000256" key="1">
    <source>
        <dbReference type="SAM" id="Phobius"/>
    </source>
</evidence>
<organism evidence="2 3">
    <name type="scientific">Psychroserpens ponticola</name>
    <dbReference type="NCBI Taxonomy" id="2932268"/>
    <lineage>
        <taxon>Bacteria</taxon>
        <taxon>Pseudomonadati</taxon>
        <taxon>Bacteroidota</taxon>
        <taxon>Flavobacteriia</taxon>
        <taxon>Flavobacteriales</taxon>
        <taxon>Flavobacteriaceae</taxon>
        <taxon>Psychroserpens</taxon>
    </lineage>
</organism>
<protein>
    <recommendedName>
        <fullName evidence="4">Tetratricopeptide repeat protein</fullName>
    </recommendedName>
</protein>
<reference evidence="2 3" key="1">
    <citation type="submission" date="2023-01" db="EMBL/GenBank/DDBJ databases">
        <title>Psychroserpens ponticola sp. nov., isolated from seawater.</title>
        <authorList>
            <person name="Kristyanto S."/>
            <person name="Jung J."/>
            <person name="Kim J.M."/>
            <person name="Jeon C.O."/>
        </authorList>
    </citation>
    <scope>NUCLEOTIDE SEQUENCE [LARGE SCALE GENOMIC DNA]</scope>
    <source>
        <strain evidence="2 3">MSW6</strain>
    </source>
</reference>
<dbReference type="EMBL" id="CP116221">
    <property type="protein sequence ID" value="WCO03318.1"/>
    <property type="molecule type" value="Genomic_DNA"/>
</dbReference>
<keyword evidence="1" id="KW-1133">Transmembrane helix</keyword>
<evidence type="ECO:0000313" key="3">
    <source>
        <dbReference type="Proteomes" id="UP001202717"/>
    </source>
</evidence>
<evidence type="ECO:0000313" key="2">
    <source>
        <dbReference type="EMBL" id="WCO03318.1"/>
    </source>
</evidence>
<sequence length="149" mass="17474">MGYMGFGMMSWTYKQRARKPFSKRKGKPVYSTLTKYSSSLVEVVIVCVFLVAFYVMIPRIADKGNDRRQQEQSTREYQDHRAFKFLMNSGKQRLKRNRVEEAYSDLKLAHDIKPNDEKINQLLIETLSILCVNDNNYCKALDRMLNCSL</sequence>